<dbReference type="EMBL" id="CAJNNV010025027">
    <property type="protein sequence ID" value="CAE8611491.1"/>
    <property type="molecule type" value="Genomic_DNA"/>
</dbReference>
<organism evidence="1 2">
    <name type="scientific">Polarella glacialis</name>
    <name type="common">Dinoflagellate</name>
    <dbReference type="NCBI Taxonomy" id="89957"/>
    <lineage>
        <taxon>Eukaryota</taxon>
        <taxon>Sar</taxon>
        <taxon>Alveolata</taxon>
        <taxon>Dinophyceae</taxon>
        <taxon>Suessiales</taxon>
        <taxon>Suessiaceae</taxon>
        <taxon>Polarella</taxon>
    </lineage>
</organism>
<feature type="non-terminal residue" evidence="1">
    <location>
        <position position="1"/>
    </location>
</feature>
<evidence type="ECO:0000313" key="2">
    <source>
        <dbReference type="Proteomes" id="UP000654075"/>
    </source>
</evidence>
<evidence type="ECO:0000313" key="1">
    <source>
        <dbReference type="EMBL" id="CAE8611491.1"/>
    </source>
</evidence>
<name>A0A813FAC9_POLGL</name>
<dbReference type="Proteomes" id="UP000654075">
    <property type="component" value="Unassembled WGS sequence"/>
</dbReference>
<proteinExistence type="predicted"/>
<reference evidence="1" key="1">
    <citation type="submission" date="2021-02" db="EMBL/GenBank/DDBJ databases">
        <authorList>
            <person name="Dougan E. K."/>
            <person name="Rhodes N."/>
            <person name="Thang M."/>
            <person name="Chan C."/>
        </authorList>
    </citation>
    <scope>NUCLEOTIDE SEQUENCE</scope>
</reference>
<accession>A0A813FAC9</accession>
<gene>
    <name evidence="1" type="ORF">PGLA1383_LOCUS29307</name>
</gene>
<dbReference type="AlphaFoldDB" id="A0A813FAC9"/>
<keyword evidence="2" id="KW-1185">Reference proteome</keyword>
<feature type="non-terminal residue" evidence="1">
    <location>
        <position position="134"/>
    </location>
</feature>
<sequence>AMGRHEDWVELARQPGDFSPQKQVPLASWFVPARGEEFRSWLLRATQGPPGVGGRQVSVNLGQYGAKREGLELLPVWAVHCADYLEAYGRTDAHCVEREISTKRVWKELVGHEGYSLQRWVPDDRGLESDAHAA</sequence>
<protein>
    <submittedName>
        <fullName evidence="1">Uncharacterized protein</fullName>
    </submittedName>
</protein>
<comment type="caution">
    <text evidence="1">The sequence shown here is derived from an EMBL/GenBank/DDBJ whole genome shotgun (WGS) entry which is preliminary data.</text>
</comment>